<dbReference type="EMBL" id="BCMY01000009">
    <property type="protein sequence ID" value="GAQ43395.1"/>
    <property type="molecule type" value="Genomic_DNA"/>
</dbReference>
<dbReference type="PROSITE" id="PS00562">
    <property type="entry name" value="CBM1_1"/>
    <property type="match status" value="1"/>
</dbReference>
<evidence type="ECO:0000256" key="4">
    <source>
        <dbReference type="ARBA" id="ARBA00012601"/>
    </source>
</evidence>
<keyword evidence="7" id="KW-0119">Carbohydrate metabolism</keyword>
<evidence type="ECO:0000256" key="6">
    <source>
        <dbReference type="ARBA" id="ARBA00022801"/>
    </source>
</evidence>
<dbReference type="GO" id="GO:0030248">
    <property type="term" value="F:cellulose binding"/>
    <property type="evidence" value="ECO:0007669"/>
    <property type="project" value="InterPro"/>
</dbReference>
<dbReference type="GO" id="GO:0030245">
    <property type="term" value="P:cellulose catabolic process"/>
    <property type="evidence" value="ECO:0007669"/>
    <property type="project" value="UniProtKB-KW"/>
</dbReference>
<evidence type="ECO:0000256" key="11">
    <source>
        <dbReference type="ARBA" id="ARBA00041735"/>
    </source>
</evidence>
<keyword evidence="5 14" id="KW-0732">Signal</keyword>
<evidence type="ECO:0000313" key="17">
    <source>
        <dbReference type="Proteomes" id="UP000068243"/>
    </source>
</evidence>
<dbReference type="InterPro" id="IPR001547">
    <property type="entry name" value="Glyco_hydro_5"/>
</dbReference>
<dbReference type="SMR" id="A0A100ILF3"/>
<proteinExistence type="inferred from homology"/>
<dbReference type="InterPro" id="IPR000254">
    <property type="entry name" value="CBD"/>
</dbReference>
<evidence type="ECO:0000256" key="14">
    <source>
        <dbReference type="SAM" id="SignalP"/>
    </source>
</evidence>
<keyword evidence="7" id="KW-0136">Cellulose degradation</keyword>
<dbReference type="Gene3D" id="3.20.20.80">
    <property type="entry name" value="Glycosidases"/>
    <property type="match status" value="1"/>
</dbReference>
<evidence type="ECO:0000256" key="1">
    <source>
        <dbReference type="ARBA" id="ARBA00000966"/>
    </source>
</evidence>
<dbReference type="SUPFAM" id="SSF57180">
    <property type="entry name" value="Cellulose-binding domain"/>
    <property type="match status" value="1"/>
</dbReference>
<evidence type="ECO:0000256" key="9">
    <source>
        <dbReference type="ARBA" id="ARBA00025192"/>
    </source>
</evidence>
<protein>
    <recommendedName>
        <fullName evidence="4">cellulase</fullName>
        <ecNumber evidence="4">3.2.1.4</ecNumber>
    </recommendedName>
    <alternativeName>
        <fullName evidence="11">Carboxymethylcellulase B</fullName>
    </alternativeName>
    <alternativeName>
        <fullName evidence="12">Cellulase B</fullName>
    </alternativeName>
    <alternativeName>
        <fullName evidence="10">Endo-beta-1,4-mannanase F</fullName>
    </alternativeName>
</protein>
<feature type="chain" id="PRO_5007087527" description="cellulase" evidence="14">
    <location>
        <begin position="19"/>
        <end position="534"/>
    </location>
</feature>
<evidence type="ECO:0000256" key="10">
    <source>
        <dbReference type="ARBA" id="ARBA00033295"/>
    </source>
</evidence>
<feature type="domain" description="CBM1" evidence="15">
    <location>
        <begin position="496"/>
        <end position="532"/>
    </location>
</feature>
<sequence length="534" mass="56130">MRISNLIVAASAATMVSALPSRQMKKRDSGFKWVGTSESGAEFGSALPGTLGTDYTWPETSKIQVLRNKGMNIFRIPFLMERLTPDGLTGSFASTYLSDLKSTVEFVTNSGAYAVLDPHNYGRFDGSIIESTSDFKTWWTNVATEFADNDKVIFDTNNEYHDMEQSLVLNLNQAAINGIRAAGATTQYIFVEGNAYTGAWDWTTYNDDLSGLTDSEDKIIYEMHQYLDSDSSGTSETCVSSTIGKERIEKATEWLKTNNKQGIIGEFAGGVNSVCEEAVEGMLAYMSENSDVWVGASWWSAGPWWGTYMYSLEPTDGTAYSTYLPILEKYFPSGDASSSSSASASVAAATSAVSTTTAAFEQTTTPATQVEIASSSSSSSAVAASQTTLSKVKSKSKSPCKLSSATSSAVSSAAAATTPAAAATTPAAVATTPVVVATTPAAAPTSSSVAFATTSVYVPTTTAAAPSQVSSSAAASSSGVVGVSDPQGPSATNSAGEVNQYYQCGGINWTGPTVCASPYTCKVQNDYYYQCVAE</sequence>
<evidence type="ECO:0000256" key="7">
    <source>
        <dbReference type="ARBA" id="ARBA00023001"/>
    </source>
</evidence>
<keyword evidence="7" id="KW-0624">Polysaccharide degradation</keyword>
<dbReference type="AlphaFoldDB" id="A0A100ILF3"/>
<dbReference type="VEuPathDB" id="FungiDB:M747DRAFT_20042"/>
<evidence type="ECO:0000256" key="2">
    <source>
        <dbReference type="ARBA" id="ARBA00002993"/>
    </source>
</evidence>
<comment type="caution">
    <text evidence="16">The sequence shown here is derived from an EMBL/GenBank/DDBJ whole genome shotgun (WGS) entry which is preliminary data.</text>
</comment>
<accession>A0A100ILF3</accession>
<keyword evidence="8 13" id="KW-0326">Glycosidase</keyword>
<dbReference type="EC" id="3.2.1.4" evidence="4"/>
<dbReference type="PANTHER" id="PTHR34142">
    <property type="entry name" value="ENDO-BETA-1,4-GLUCANASE A"/>
    <property type="match status" value="1"/>
</dbReference>
<dbReference type="OrthoDB" id="5823761at2759"/>
<dbReference type="VEuPathDB" id="FungiDB:ATCC64974_67930"/>
<feature type="signal peptide" evidence="14">
    <location>
        <begin position="1"/>
        <end position="18"/>
    </location>
</feature>
<comment type="function">
    <text evidence="9">Has endoglucanase activity on substrates containing beta-1,4 glycosidic bonds, like in carboxymethylcellulose (CMC), hydroxyethylcellulose (HEC) and beta-glucan. Involved in the degradation of complex natural cellulosic substrates.</text>
</comment>
<organism evidence="16 17">
    <name type="scientific">Aspergillus niger</name>
    <dbReference type="NCBI Taxonomy" id="5061"/>
    <lineage>
        <taxon>Eukaryota</taxon>
        <taxon>Fungi</taxon>
        <taxon>Dikarya</taxon>
        <taxon>Ascomycota</taxon>
        <taxon>Pezizomycotina</taxon>
        <taxon>Eurotiomycetes</taxon>
        <taxon>Eurotiomycetidae</taxon>
        <taxon>Eurotiales</taxon>
        <taxon>Aspergillaceae</taxon>
        <taxon>Aspergillus</taxon>
        <taxon>Aspergillus subgen. Circumdati</taxon>
    </lineage>
</organism>
<gene>
    <name evidence="16" type="ORF">ABL_06056</name>
</gene>
<evidence type="ECO:0000259" key="15">
    <source>
        <dbReference type="PROSITE" id="PS51164"/>
    </source>
</evidence>
<comment type="function">
    <text evidence="2">Endo-1,4-mannanase, a crucial enzyme for depolymerization of seed galactomannans and wood galactoglucomannans.</text>
</comment>
<dbReference type="VEuPathDB" id="FungiDB:ASPNIDRAFT2_1108924"/>
<dbReference type="Pfam" id="PF00150">
    <property type="entry name" value="Cellulase"/>
    <property type="match status" value="1"/>
</dbReference>
<evidence type="ECO:0000256" key="12">
    <source>
        <dbReference type="ARBA" id="ARBA00042322"/>
    </source>
</evidence>
<reference evidence="17" key="1">
    <citation type="journal article" date="2016" name="Genome Announc.">
        <title>Draft genome sequence of Aspergillus niger strain An76.</title>
        <authorList>
            <person name="Gong W."/>
            <person name="Cheng Z."/>
            <person name="Zhang H."/>
            <person name="Liu L."/>
            <person name="Gao P."/>
            <person name="Wang L."/>
        </authorList>
    </citation>
    <scope>NUCLEOTIDE SEQUENCE [LARGE SCALE GENOMIC DNA]</scope>
    <source>
        <strain evidence="17">An76</strain>
    </source>
</reference>
<dbReference type="VEuPathDB" id="FungiDB:An16g06800"/>
<evidence type="ECO:0000256" key="13">
    <source>
        <dbReference type="RuleBase" id="RU361153"/>
    </source>
</evidence>
<comment type="catalytic activity">
    <reaction evidence="1">
        <text>Endohydrolysis of (1-&gt;4)-beta-D-glucosidic linkages in cellulose, lichenin and cereal beta-D-glucans.</text>
        <dbReference type="EC" id="3.2.1.4"/>
    </reaction>
</comment>
<name>A0A100ILF3_ASPNG</name>
<comment type="similarity">
    <text evidence="3 13">Belongs to the glycosyl hydrolase 5 (cellulase A) family.</text>
</comment>
<evidence type="ECO:0000256" key="3">
    <source>
        <dbReference type="ARBA" id="ARBA00005641"/>
    </source>
</evidence>
<dbReference type="InterPro" id="IPR017853">
    <property type="entry name" value="GH"/>
</dbReference>
<keyword evidence="6 13" id="KW-0378">Hydrolase</keyword>
<dbReference type="GO" id="GO:0008810">
    <property type="term" value="F:cellulase activity"/>
    <property type="evidence" value="ECO:0007669"/>
    <property type="project" value="UniProtKB-EC"/>
</dbReference>
<evidence type="ECO:0000313" key="16">
    <source>
        <dbReference type="EMBL" id="GAQ43395.1"/>
    </source>
</evidence>
<dbReference type="OMA" id="YTDNKLM"/>
<evidence type="ECO:0000256" key="5">
    <source>
        <dbReference type="ARBA" id="ARBA00022729"/>
    </source>
</evidence>
<dbReference type="SUPFAM" id="SSF51445">
    <property type="entry name" value="(Trans)glycosidases"/>
    <property type="match status" value="1"/>
</dbReference>
<dbReference type="PANTHER" id="PTHR34142:SF1">
    <property type="entry name" value="GLYCOSIDE HYDROLASE FAMILY 5 DOMAIN-CONTAINING PROTEIN"/>
    <property type="match status" value="1"/>
</dbReference>
<dbReference type="Pfam" id="PF00734">
    <property type="entry name" value="CBM_1"/>
    <property type="match status" value="1"/>
</dbReference>
<dbReference type="Proteomes" id="UP000068243">
    <property type="component" value="Unassembled WGS sequence"/>
</dbReference>
<dbReference type="FunFam" id="3.20.20.80:FF:000078">
    <property type="entry name" value="Endo-beta-1,4-glucanase B"/>
    <property type="match status" value="1"/>
</dbReference>
<evidence type="ECO:0000256" key="8">
    <source>
        <dbReference type="ARBA" id="ARBA00023295"/>
    </source>
</evidence>
<dbReference type="SMART" id="SM00236">
    <property type="entry name" value="fCBD"/>
    <property type="match status" value="1"/>
</dbReference>
<dbReference type="GO" id="GO:0005576">
    <property type="term" value="C:extracellular region"/>
    <property type="evidence" value="ECO:0007669"/>
    <property type="project" value="InterPro"/>
</dbReference>
<dbReference type="InterPro" id="IPR035971">
    <property type="entry name" value="CBD_sf"/>
</dbReference>
<dbReference type="PROSITE" id="PS51164">
    <property type="entry name" value="CBM1_2"/>
    <property type="match status" value="1"/>
</dbReference>